<dbReference type="InterPro" id="IPR006574">
    <property type="entry name" value="PRY"/>
</dbReference>
<dbReference type="InterPro" id="IPR017907">
    <property type="entry name" value="Znf_RING_CS"/>
</dbReference>
<dbReference type="CTD" id="563047"/>
<feature type="region of interest" description="Disordered" evidence="5">
    <location>
        <begin position="84"/>
        <end position="178"/>
    </location>
</feature>
<reference evidence="9" key="1">
    <citation type="journal article" date="2012" name="BMC Genomics">
        <title>Efficient assembly and annotation of the transcriptome of catfish by RNA-Seq analysis of a doubled haploid homozygote.</title>
        <authorList>
            <person name="Liu S."/>
            <person name="Zhang Y."/>
            <person name="Zhou Z."/>
            <person name="Waldbieser G."/>
            <person name="Sun F."/>
            <person name="Lu J."/>
            <person name="Zhang J."/>
            <person name="Jiang Y."/>
            <person name="Zhang H."/>
            <person name="Wang X."/>
            <person name="Rajendran K.V."/>
            <person name="Khoo L."/>
            <person name="Kucuktas H."/>
            <person name="Peatman E."/>
            <person name="Liu Z."/>
        </authorList>
    </citation>
    <scope>NUCLEOTIDE SEQUENCE</scope>
    <source>
        <tissue evidence="9">Mixed</tissue>
    </source>
</reference>
<keyword evidence="3" id="KW-0862">Zinc</keyword>
<proteinExistence type="evidence at transcript level"/>
<organism evidence="9">
    <name type="scientific">Ictalurus punctatus</name>
    <name type="common">Channel catfish</name>
    <name type="synonym">Silurus punctatus</name>
    <dbReference type="NCBI Taxonomy" id="7998"/>
    <lineage>
        <taxon>Eukaryota</taxon>
        <taxon>Metazoa</taxon>
        <taxon>Chordata</taxon>
        <taxon>Craniata</taxon>
        <taxon>Vertebrata</taxon>
        <taxon>Euteleostomi</taxon>
        <taxon>Actinopterygii</taxon>
        <taxon>Neopterygii</taxon>
        <taxon>Teleostei</taxon>
        <taxon>Ostariophysi</taxon>
        <taxon>Siluriformes</taxon>
        <taxon>Ictaluridae</taxon>
        <taxon>Ictalurus</taxon>
    </lineage>
</organism>
<dbReference type="InterPro" id="IPR001870">
    <property type="entry name" value="B30.2/SPRY"/>
</dbReference>
<dbReference type="SUPFAM" id="SSF49899">
    <property type="entry name" value="Concanavalin A-like lectins/glucanases"/>
    <property type="match status" value="1"/>
</dbReference>
<evidence type="ECO:0000313" key="11">
    <source>
        <dbReference type="RefSeq" id="XP_017316502.1"/>
    </source>
</evidence>
<dbReference type="PROSITE" id="PS50119">
    <property type="entry name" value="ZF_BBOX"/>
    <property type="match status" value="1"/>
</dbReference>
<dbReference type="InterPro" id="IPR013083">
    <property type="entry name" value="Znf_RING/FYVE/PHD"/>
</dbReference>
<feature type="compositionally biased region" description="Polar residues" evidence="5">
    <location>
        <begin position="89"/>
        <end position="107"/>
    </location>
</feature>
<dbReference type="FunFam" id="2.60.120.920:FF:000004">
    <property type="entry name" value="Butyrophilin subfamily 1 member A1"/>
    <property type="match status" value="1"/>
</dbReference>
<dbReference type="GO" id="GO:0008270">
    <property type="term" value="F:zinc ion binding"/>
    <property type="evidence" value="ECO:0007669"/>
    <property type="project" value="UniProtKB-KW"/>
</dbReference>
<dbReference type="SUPFAM" id="SSF57850">
    <property type="entry name" value="RING/U-box"/>
    <property type="match status" value="1"/>
</dbReference>
<name>W5U984_ICTPU</name>
<dbReference type="InterPro" id="IPR013320">
    <property type="entry name" value="ConA-like_dom_sf"/>
</dbReference>
<dbReference type="Gene3D" id="3.30.40.10">
    <property type="entry name" value="Zinc/RING finger domain, C3HC4 (zinc finger)"/>
    <property type="match status" value="1"/>
</dbReference>
<dbReference type="RefSeq" id="XP_017316502.1">
    <property type="nucleotide sequence ID" value="XM_017461013.3"/>
</dbReference>
<feature type="compositionally biased region" description="Low complexity" evidence="5">
    <location>
        <begin position="139"/>
        <end position="150"/>
    </location>
</feature>
<dbReference type="InterPro" id="IPR058030">
    <property type="entry name" value="TRIM8/14/16/25/29/45/65_CC"/>
</dbReference>
<dbReference type="CDD" id="cd19769">
    <property type="entry name" value="Bbox2_TRIM16-like"/>
    <property type="match status" value="1"/>
</dbReference>
<dbReference type="InterPro" id="IPR001841">
    <property type="entry name" value="Znf_RING"/>
</dbReference>
<dbReference type="Gene3D" id="3.30.160.60">
    <property type="entry name" value="Classic Zinc Finger"/>
    <property type="match status" value="1"/>
</dbReference>
<dbReference type="CDD" id="cd13733">
    <property type="entry name" value="SPRY_PRY_C-I_1"/>
    <property type="match status" value="1"/>
</dbReference>
<dbReference type="STRING" id="7998.ENSIPUP00000024895"/>
<reference evidence="10" key="2">
    <citation type="journal article" date="2016" name="Nat. Commun.">
        <title>The channel catfish genome sequence provides insights into the evolution of scale formation in teleosts.</title>
        <authorList>
            <person name="Liu Z."/>
            <person name="Liu S."/>
            <person name="Yao J."/>
            <person name="Bao L."/>
            <person name="Zhang J."/>
            <person name="Li Y."/>
            <person name="Jiang C."/>
            <person name="Sun L."/>
            <person name="Wang R."/>
            <person name="Zhang Y."/>
            <person name="Zhou T."/>
            <person name="Zeng Q."/>
            <person name="Fu Q."/>
            <person name="Gao S."/>
            <person name="Li N."/>
            <person name="Koren S."/>
            <person name="Jiang Y."/>
            <person name="Zimin A."/>
            <person name="Xu P."/>
            <person name="Phillippy A.M."/>
            <person name="Geng X."/>
            <person name="Song L."/>
            <person name="Sun F."/>
            <person name="Li C."/>
            <person name="Wang X."/>
            <person name="Chen A."/>
            <person name="Jin Y."/>
            <person name="Yuan Z."/>
            <person name="Yang Y."/>
            <person name="Tan S."/>
            <person name="Peatman E."/>
            <person name="Lu J."/>
            <person name="Qin Z."/>
            <person name="Dunham R."/>
            <person name="Li Z."/>
            <person name="Sonstegard T."/>
            <person name="Feng J."/>
            <person name="Danzmann R.G."/>
            <person name="Schroeder S."/>
            <person name="Scheffler B."/>
            <person name="Duke M.V."/>
            <person name="Ballard L."/>
            <person name="Kucuktas H."/>
            <person name="Kaltenboeck L."/>
            <person name="Liu H."/>
            <person name="Armbruster J."/>
            <person name="Xie Y."/>
            <person name="Kirby M.L."/>
            <person name="Tian Y."/>
            <person name="Flanagan M.E."/>
            <person name="Mu W."/>
            <person name="Waldbieser G.C."/>
        </authorList>
    </citation>
    <scope>NUCLEOTIDE SEQUENCE [LARGE SCALE GENOMIC DNA]</scope>
    <source>
        <strain evidence="10">SDA103</strain>
    </source>
</reference>
<evidence type="ECO:0000256" key="5">
    <source>
        <dbReference type="SAM" id="MobiDB-lite"/>
    </source>
</evidence>
<protein>
    <submittedName>
        <fullName evidence="11">Nuclear factor 7, brain</fullName>
    </submittedName>
    <submittedName>
        <fullName evidence="9">Zinc-binding protein A33</fullName>
    </submittedName>
</protein>
<evidence type="ECO:0000259" key="6">
    <source>
        <dbReference type="PROSITE" id="PS50089"/>
    </source>
</evidence>
<feature type="domain" description="B box-type" evidence="7">
    <location>
        <begin position="174"/>
        <end position="214"/>
    </location>
</feature>
<dbReference type="InterPro" id="IPR043136">
    <property type="entry name" value="B30.2/SPRY_sf"/>
</dbReference>
<dbReference type="PROSITE" id="PS50089">
    <property type="entry name" value="ZF_RING_2"/>
    <property type="match status" value="1"/>
</dbReference>
<keyword evidence="10" id="KW-1185">Reference proteome</keyword>
<dbReference type="PANTHER" id="PTHR24103">
    <property type="entry name" value="E3 UBIQUITIN-PROTEIN LIGASE TRIM"/>
    <property type="match status" value="1"/>
</dbReference>
<evidence type="ECO:0000256" key="4">
    <source>
        <dbReference type="PROSITE-ProRule" id="PRU00024"/>
    </source>
</evidence>
<dbReference type="EMBL" id="JT408537">
    <property type="protein sequence ID" value="AHH38370.1"/>
    <property type="molecule type" value="mRNA"/>
</dbReference>
<dbReference type="InterPro" id="IPR000315">
    <property type="entry name" value="Znf_B-box"/>
</dbReference>
<keyword evidence="2 4" id="KW-0863">Zinc-finger</keyword>
<dbReference type="SMART" id="SM00336">
    <property type="entry name" value="BBOX"/>
    <property type="match status" value="1"/>
</dbReference>
<dbReference type="Pfam" id="PF13445">
    <property type="entry name" value="zf-RING_UBOX"/>
    <property type="match status" value="1"/>
</dbReference>
<sequence length="585" mass="65644">MSIQTMSIPVDFLSEEQFSCSICLDVFTNPVSTPCGHSFCLSCITSYWDNQGQACICPLCKESFRKRPELHINHTLKEITEQFKRMADTSGSPEISTSTQAASSHSPRISDRKISGSHRPGELPGGLLKEMKSRFRRTSSSGNLLEESSPSSPPPPYEASRRRFSASGFGSASASRPQCSKHGLCLDMFCRTDQTCVCAMCAEGDHHGHSVVPARREMTVKKSQLGIMEAELQSLIMAREKKIEDIQMSLVNIQENAQQEAEITVSMFRALIGSLERSQAEVLEVVEMGRAAAELRSQALIRDLQLEITELRKRISMLSQLCQSNDYFSFFKTYPSLSAGPPMKSWTEVTLGADPTAGVVLKNVTEMMEKVQDELRKLPQSCLHSAMESPVKQQPRLCKIQDYALDVTLDRDSAHPRLMISEDCKQVYCTDHYQAVMDVPERFDRVVCVLGCQGFSSGRHYWEVHVGEKTDWDLGVVNRSIKRKGKISISPTNGYWLLSLRDQHEYAFRANPSMPIYLNPKPQKVGIFVDYEKGQVSFYNADTMALIFTNVYFFTETLYPCFSPCTNKSGKNEAPLVICPIILSE</sequence>
<dbReference type="InterPro" id="IPR003879">
    <property type="entry name" value="Butyrophylin_SPRY"/>
</dbReference>
<dbReference type="SUPFAM" id="SSF57845">
    <property type="entry name" value="B-box zinc-binding domain"/>
    <property type="match status" value="1"/>
</dbReference>
<dbReference type="PRINTS" id="PR01407">
    <property type="entry name" value="BUTYPHLNCDUF"/>
</dbReference>
<feature type="compositionally biased region" description="Low complexity" evidence="5">
    <location>
        <begin position="165"/>
        <end position="176"/>
    </location>
</feature>
<evidence type="ECO:0000259" key="8">
    <source>
        <dbReference type="PROSITE" id="PS50188"/>
    </source>
</evidence>
<evidence type="ECO:0000313" key="9">
    <source>
        <dbReference type="EMBL" id="AHH38370.1"/>
    </source>
</evidence>
<evidence type="ECO:0000256" key="3">
    <source>
        <dbReference type="ARBA" id="ARBA00022833"/>
    </source>
</evidence>
<keyword evidence="1" id="KW-0479">Metal-binding</keyword>
<dbReference type="InterPro" id="IPR050143">
    <property type="entry name" value="TRIM/RBCC"/>
</dbReference>
<evidence type="ECO:0000256" key="2">
    <source>
        <dbReference type="ARBA" id="ARBA00022771"/>
    </source>
</evidence>
<dbReference type="InterPro" id="IPR027370">
    <property type="entry name" value="Znf-RING_euk"/>
</dbReference>
<feature type="domain" description="B30.2/SPRY" evidence="8">
    <location>
        <begin position="387"/>
        <end position="581"/>
    </location>
</feature>
<dbReference type="InterPro" id="IPR003877">
    <property type="entry name" value="SPRY_dom"/>
</dbReference>
<reference evidence="11" key="3">
    <citation type="submission" date="2025-04" db="UniProtKB">
        <authorList>
            <consortium name="RefSeq"/>
        </authorList>
    </citation>
    <scope>IDENTIFICATION</scope>
    <source>
        <tissue evidence="11">Blood</tissue>
    </source>
</reference>
<dbReference type="PROSITE" id="PS00518">
    <property type="entry name" value="ZF_RING_1"/>
    <property type="match status" value="1"/>
</dbReference>
<dbReference type="SMART" id="SM00184">
    <property type="entry name" value="RING"/>
    <property type="match status" value="1"/>
</dbReference>
<dbReference type="OrthoDB" id="6270329at2759"/>
<gene>
    <name evidence="9" type="primary">A33</name>
    <name evidence="11" type="synonym">btr01</name>
</gene>
<dbReference type="Pfam" id="PF25600">
    <property type="entry name" value="TRIM_CC"/>
    <property type="match status" value="1"/>
</dbReference>
<dbReference type="SMART" id="SM00449">
    <property type="entry name" value="SPRY"/>
    <property type="match status" value="1"/>
</dbReference>
<evidence type="ECO:0000259" key="7">
    <source>
        <dbReference type="PROSITE" id="PS50119"/>
    </source>
</evidence>
<evidence type="ECO:0000256" key="1">
    <source>
        <dbReference type="ARBA" id="ARBA00022723"/>
    </source>
</evidence>
<dbReference type="PROSITE" id="PS50188">
    <property type="entry name" value="B302_SPRY"/>
    <property type="match status" value="1"/>
</dbReference>
<dbReference type="Proteomes" id="UP000221080">
    <property type="component" value="Chromosome 29"/>
</dbReference>
<accession>W5U984</accession>
<dbReference type="SMART" id="SM00589">
    <property type="entry name" value="PRY"/>
    <property type="match status" value="1"/>
</dbReference>
<dbReference type="KEGG" id="ipu:108260603"/>
<feature type="domain" description="RING-type" evidence="6">
    <location>
        <begin position="20"/>
        <end position="61"/>
    </location>
</feature>
<dbReference type="Gene3D" id="2.60.120.920">
    <property type="match status" value="1"/>
</dbReference>
<dbReference type="Pfam" id="PF00643">
    <property type="entry name" value="zf-B_box"/>
    <property type="match status" value="1"/>
</dbReference>
<dbReference type="GeneID" id="108260603"/>
<dbReference type="Pfam" id="PF00622">
    <property type="entry name" value="SPRY"/>
    <property type="match status" value="1"/>
</dbReference>
<dbReference type="AlphaFoldDB" id="W5U984"/>
<evidence type="ECO:0000313" key="10">
    <source>
        <dbReference type="Proteomes" id="UP000221080"/>
    </source>
</evidence>
<dbReference type="Pfam" id="PF13765">
    <property type="entry name" value="PRY"/>
    <property type="match status" value="1"/>
</dbReference>